<feature type="non-terminal residue" evidence="1">
    <location>
        <position position="140"/>
    </location>
</feature>
<feature type="non-terminal residue" evidence="1">
    <location>
        <position position="1"/>
    </location>
</feature>
<dbReference type="AlphaFoldDB" id="A0A820NRS4"/>
<gene>
    <name evidence="1" type="ORF">OKA104_LOCUS51080</name>
</gene>
<dbReference type="Proteomes" id="UP000663881">
    <property type="component" value="Unassembled WGS sequence"/>
</dbReference>
<organism evidence="1 2">
    <name type="scientific">Adineta steineri</name>
    <dbReference type="NCBI Taxonomy" id="433720"/>
    <lineage>
        <taxon>Eukaryota</taxon>
        <taxon>Metazoa</taxon>
        <taxon>Spiralia</taxon>
        <taxon>Gnathifera</taxon>
        <taxon>Rotifera</taxon>
        <taxon>Eurotatoria</taxon>
        <taxon>Bdelloidea</taxon>
        <taxon>Adinetida</taxon>
        <taxon>Adinetidae</taxon>
        <taxon>Adineta</taxon>
    </lineage>
</organism>
<comment type="caution">
    <text evidence="1">The sequence shown here is derived from an EMBL/GenBank/DDBJ whole genome shotgun (WGS) entry which is preliminary data.</text>
</comment>
<name>A0A820NRS4_9BILA</name>
<dbReference type="EMBL" id="CAJOAY010026965">
    <property type="protein sequence ID" value="CAF4395020.1"/>
    <property type="molecule type" value="Genomic_DNA"/>
</dbReference>
<reference evidence="1" key="1">
    <citation type="submission" date="2021-02" db="EMBL/GenBank/DDBJ databases">
        <authorList>
            <person name="Nowell W R."/>
        </authorList>
    </citation>
    <scope>NUCLEOTIDE SEQUENCE</scope>
</reference>
<accession>A0A820NRS4</accession>
<evidence type="ECO:0000313" key="2">
    <source>
        <dbReference type="Proteomes" id="UP000663881"/>
    </source>
</evidence>
<sequence length="140" mass="16726">KQGYDIMDGIINERKALINQIIQIIKNEIDYLEEEWKIIGDKVIQTQVYNNEQIEMVYERDIEPLLEERKQFLQESVIDQAKIVYERLTNSMYNILDQLLAFIQPASCQWDNHQSQLERVTEQLADLMSESRRPHDLQNE</sequence>
<proteinExistence type="predicted"/>
<evidence type="ECO:0000313" key="1">
    <source>
        <dbReference type="EMBL" id="CAF4395020.1"/>
    </source>
</evidence>
<protein>
    <submittedName>
        <fullName evidence="1">Uncharacterized protein</fullName>
    </submittedName>
</protein>